<proteinExistence type="inferred from homology"/>
<dbReference type="Proteomes" id="UP001164746">
    <property type="component" value="Chromosome 4"/>
</dbReference>
<evidence type="ECO:0000313" key="4">
    <source>
        <dbReference type="EMBL" id="WAR02767.1"/>
    </source>
</evidence>
<dbReference type="PANTHER" id="PTHR12452:SF0">
    <property type="entry name" value="THIOREDOXIN DOMAIN-CONTAINING PROTEIN 17"/>
    <property type="match status" value="1"/>
</dbReference>
<evidence type="ECO:0000259" key="3">
    <source>
        <dbReference type="Pfam" id="PF06110"/>
    </source>
</evidence>
<sequence length="123" mass="13522">MAKSVKVEGYEAFKAAVDEHKGTTIFALFCGSIGKDGKSWCPDCVVAEPVINANLSKIADDGVFIYCSVGDRTFWKDQNNAFRKDPSLMLKGVPTLLKLGQPNRLVEEQCAKTDLVEMLFADD</sequence>
<evidence type="ECO:0000256" key="1">
    <source>
        <dbReference type="ARBA" id="ARBA00008987"/>
    </source>
</evidence>
<dbReference type="InterPro" id="IPR036249">
    <property type="entry name" value="Thioredoxin-like_sf"/>
</dbReference>
<dbReference type="InterPro" id="IPR045108">
    <property type="entry name" value="TXNDC17-like"/>
</dbReference>
<evidence type="ECO:0000313" key="5">
    <source>
        <dbReference type="Proteomes" id="UP001164746"/>
    </source>
</evidence>
<keyword evidence="5" id="KW-1185">Reference proteome</keyword>
<reference evidence="4" key="1">
    <citation type="submission" date="2022-11" db="EMBL/GenBank/DDBJ databases">
        <title>Centuries of genome instability and evolution in soft-shell clam transmissible cancer (bioRxiv).</title>
        <authorList>
            <person name="Hart S.F.M."/>
            <person name="Yonemitsu M.A."/>
            <person name="Giersch R.M."/>
            <person name="Beal B.F."/>
            <person name="Arriagada G."/>
            <person name="Davis B.W."/>
            <person name="Ostrander E.A."/>
            <person name="Goff S.P."/>
            <person name="Metzger M.J."/>
        </authorList>
    </citation>
    <scope>NUCLEOTIDE SEQUENCE</scope>
    <source>
        <strain evidence="4">MELC-2E11</strain>
        <tissue evidence="4">Siphon/mantle</tissue>
    </source>
</reference>
<organism evidence="4 5">
    <name type="scientific">Mya arenaria</name>
    <name type="common">Soft-shell clam</name>
    <dbReference type="NCBI Taxonomy" id="6604"/>
    <lineage>
        <taxon>Eukaryota</taxon>
        <taxon>Metazoa</taxon>
        <taxon>Spiralia</taxon>
        <taxon>Lophotrochozoa</taxon>
        <taxon>Mollusca</taxon>
        <taxon>Bivalvia</taxon>
        <taxon>Autobranchia</taxon>
        <taxon>Heteroconchia</taxon>
        <taxon>Euheterodonta</taxon>
        <taxon>Imparidentia</taxon>
        <taxon>Neoheterodontei</taxon>
        <taxon>Myida</taxon>
        <taxon>Myoidea</taxon>
        <taxon>Myidae</taxon>
        <taxon>Mya</taxon>
    </lineage>
</organism>
<protein>
    <recommendedName>
        <fullName evidence="2">Thioredoxin domain-containing protein 17</fullName>
    </recommendedName>
</protein>
<feature type="domain" description="Thioredoxin" evidence="3">
    <location>
        <begin position="7"/>
        <end position="122"/>
    </location>
</feature>
<name>A0ABY7DYF5_MYAAR</name>
<comment type="similarity">
    <text evidence="1">Belongs to the thioredoxin family.</text>
</comment>
<dbReference type="Gene3D" id="3.40.30.10">
    <property type="entry name" value="Glutaredoxin"/>
    <property type="match status" value="1"/>
</dbReference>
<dbReference type="CDD" id="cd02952">
    <property type="entry name" value="TRP14_like"/>
    <property type="match status" value="1"/>
</dbReference>
<dbReference type="PANTHER" id="PTHR12452">
    <property type="entry name" value="42-9-9 PROTEIN-RELATED"/>
    <property type="match status" value="1"/>
</dbReference>
<dbReference type="InterPro" id="IPR010357">
    <property type="entry name" value="TXNDC17_dom"/>
</dbReference>
<dbReference type="Pfam" id="PF06110">
    <property type="entry name" value="TXD17-like_Trx"/>
    <property type="match status" value="1"/>
</dbReference>
<evidence type="ECO:0000256" key="2">
    <source>
        <dbReference type="ARBA" id="ARBA00016949"/>
    </source>
</evidence>
<gene>
    <name evidence="4" type="ORF">MAR_009325</name>
</gene>
<dbReference type="SUPFAM" id="SSF52833">
    <property type="entry name" value="Thioredoxin-like"/>
    <property type="match status" value="1"/>
</dbReference>
<dbReference type="EMBL" id="CP111015">
    <property type="protein sequence ID" value="WAR02767.1"/>
    <property type="molecule type" value="Genomic_DNA"/>
</dbReference>
<accession>A0ABY7DYF5</accession>